<dbReference type="AlphaFoldDB" id="A0AAN8FAW2"/>
<dbReference type="Proteomes" id="UP001331761">
    <property type="component" value="Unassembled WGS sequence"/>
</dbReference>
<protein>
    <submittedName>
        <fullName evidence="1">Uncharacterized protein</fullName>
    </submittedName>
</protein>
<keyword evidence="2" id="KW-1185">Reference proteome</keyword>
<sequence length="36" mass="3959">PTKSIVNIGLKRWPQKTCVASLSGNTSSTIEENQRD</sequence>
<evidence type="ECO:0000313" key="1">
    <source>
        <dbReference type="EMBL" id="KAK5975382.1"/>
    </source>
</evidence>
<comment type="caution">
    <text evidence="1">The sequence shown here is derived from an EMBL/GenBank/DDBJ whole genome shotgun (WGS) entry which is preliminary data.</text>
</comment>
<name>A0AAN8FAW2_TRICO</name>
<reference evidence="1 2" key="1">
    <citation type="submission" date="2019-10" db="EMBL/GenBank/DDBJ databases">
        <title>Assembly and Annotation for the nematode Trichostrongylus colubriformis.</title>
        <authorList>
            <person name="Martin J."/>
        </authorList>
    </citation>
    <scope>NUCLEOTIDE SEQUENCE [LARGE SCALE GENOMIC DNA]</scope>
    <source>
        <strain evidence="1">G859</strain>
        <tissue evidence="1">Whole worm</tissue>
    </source>
</reference>
<dbReference type="EMBL" id="WIXE01013114">
    <property type="protein sequence ID" value="KAK5975382.1"/>
    <property type="molecule type" value="Genomic_DNA"/>
</dbReference>
<feature type="non-terminal residue" evidence="1">
    <location>
        <position position="1"/>
    </location>
</feature>
<gene>
    <name evidence="1" type="ORF">GCK32_016451</name>
</gene>
<proteinExistence type="predicted"/>
<accession>A0AAN8FAW2</accession>
<evidence type="ECO:0000313" key="2">
    <source>
        <dbReference type="Proteomes" id="UP001331761"/>
    </source>
</evidence>
<organism evidence="1 2">
    <name type="scientific">Trichostrongylus colubriformis</name>
    <name type="common">Black scour worm</name>
    <dbReference type="NCBI Taxonomy" id="6319"/>
    <lineage>
        <taxon>Eukaryota</taxon>
        <taxon>Metazoa</taxon>
        <taxon>Ecdysozoa</taxon>
        <taxon>Nematoda</taxon>
        <taxon>Chromadorea</taxon>
        <taxon>Rhabditida</taxon>
        <taxon>Rhabditina</taxon>
        <taxon>Rhabditomorpha</taxon>
        <taxon>Strongyloidea</taxon>
        <taxon>Trichostrongylidae</taxon>
        <taxon>Trichostrongylus</taxon>
    </lineage>
</organism>